<proteinExistence type="predicted"/>
<protein>
    <submittedName>
        <fullName evidence="1">Uncharacterized protein</fullName>
    </submittedName>
</protein>
<accession>A0A314V000</accession>
<reference evidence="1 2" key="1">
    <citation type="submission" date="2018-02" db="EMBL/GenBank/DDBJ databases">
        <title>Draft genome of wild Prunus yedoensis var. nudiflora.</title>
        <authorList>
            <person name="Baek S."/>
            <person name="Kim J.-H."/>
            <person name="Choi K."/>
            <person name="Kim G.-B."/>
            <person name="Cho A."/>
            <person name="Jang H."/>
            <person name="Shin C.-H."/>
            <person name="Yu H.-J."/>
            <person name="Mun J.-H."/>
        </authorList>
    </citation>
    <scope>NUCLEOTIDE SEQUENCE [LARGE SCALE GENOMIC DNA]</scope>
    <source>
        <strain evidence="2">cv. Jeju island</strain>
        <tissue evidence="1">Leaf</tissue>
    </source>
</reference>
<sequence>MTKSTGEGSGSFNKPGTIKVHVELAGNVINEEGNEEEESVEEDINIDGRRRRLEFESSADESDNEIYESDNDAALDDNNKFDVDLQSNFERVGNTYLPKDFVAAACEEYNDTNTEK</sequence>
<evidence type="ECO:0000313" key="2">
    <source>
        <dbReference type="Proteomes" id="UP000250321"/>
    </source>
</evidence>
<dbReference type="AlphaFoldDB" id="A0A314V000"/>
<comment type="caution">
    <text evidence="1">The sequence shown here is derived from an EMBL/GenBank/DDBJ whole genome shotgun (WGS) entry which is preliminary data.</text>
</comment>
<organism evidence="1 2">
    <name type="scientific">Prunus yedoensis var. nudiflora</name>
    <dbReference type="NCBI Taxonomy" id="2094558"/>
    <lineage>
        <taxon>Eukaryota</taxon>
        <taxon>Viridiplantae</taxon>
        <taxon>Streptophyta</taxon>
        <taxon>Embryophyta</taxon>
        <taxon>Tracheophyta</taxon>
        <taxon>Spermatophyta</taxon>
        <taxon>Magnoliopsida</taxon>
        <taxon>eudicotyledons</taxon>
        <taxon>Gunneridae</taxon>
        <taxon>Pentapetalae</taxon>
        <taxon>rosids</taxon>
        <taxon>fabids</taxon>
        <taxon>Rosales</taxon>
        <taxon>Rosaceae</taxon>
        <taxon>Amygdaloideae</taxon>
        <taxon>Amygdaleae</taxon>
        <taxon>Prunus</taxon>
    </lineage>
</organism>
<name>A0A314V000_PRUYE</name>
<dbReference type="Proteomes" id="UP000250321">
    <property type="component" value="Unassembled WGS sequence"/>
</dbReference>
<dbReference type="EMBL" id="PJQY01002741">
    <property type="protein sequence ID" value="PQM42963.1"/>
    <property type="molecule type" value="Genomic_DNA"/>
</dbReference>
<keyword evidence="2" id="KW-1185">Reference proteome</keyword>
<gene>
    <name evidence="1" type="ORF">Pyn_15265</name>
</gene>
<evidence type="ECO:0000313" key="1">
    <source>
        <dbReference type="EMBL" id="PQM42963.1"/>
    </source>
</evidence>